<dbReference type="Gene3D" id="2.40.30.170">
    <property type="match status" value="1"/>
</dbReference>
<comment type="subcellular location">
    <subcellularLocation>
        <location evidence="1">Cell envelope</location>
    </subcellularLocation>
</comment>
<dbReference type="PANTHER" id="PTHR30386:SF19">
    <property type="entry name" value="MULTIDRUG EXPORT PROTEIN EMRA-RELATED"/>
    <property type="match status" value="1"/>
</dbReference>
<evidence type="ECO:0000313" key="7">
    <source>
        <dbReference type="Proteomes" id="UP001060070"/>
    </source>
</evidence>
<sequence length="430" mass="46046">MAESTSPKKPVEEDGSAADRARDQVIRLDSEREQRRASTVIDNDELEAPVALEPAALEAPSKEPRQAGVAVAPPAPVKPKRGRARPILFALLPFALVVGGYYYVIGGQVMTTDNAYIQAQSLGVSTDVSGTVSEIDVHENEAVKKDQVLFRLRPASFETALAAAQAQLGTVRNQVLTLQASYQQSQALIEQAQADIPYYEAAFQRQQDLLKTSTSSKATFDSAQHDLVAARQKVSVAQAQAQATLAQLGGDASQPVEKNPFYLQAQSAVDDAQRNLADSIVKAPFDGIVTNVDALQVGKYLPASQPAFSLISATELWIAAEPKETELTYVRPGQTATISVDSYPGAVWHGRVASISPASSSSFSLLPAQNTTGNWVKVVQRIPMRVTVDDLQGKPPLRGGMSVVVGIDTGHARGLPDFVTELLGRFGQKS</sequence>
<evidence type="ECO:0000259" key="5">
    <source>
        <dbReference type="Pfam" id="PF25954"/>
    </source>
</evidence>
<name>A0AB38TBX3_9HYPH</name>
<dbReference type="Pfam" id="PF25954">
    <property type="entry name" value="Beta-barrel_RND_2"/>
    <property type="match status" value="1"/>
</dbReference>
<dbReference type="InterPro" id="IPR050739">
    <property type="entry name" value="MFP"/>
</dbReference>
<feature type="domain" description="Multidrug export protein EmrA/FarA alpha-helical hairpin" evidence="4">
    <location>
        <begin position="158"/>
        <end position="276"/>
    </location>
</feature>
<reference evidence="6 7" key="1">
    <citation type="journal article" date="2022" name="Microbiol. Resour. Announc.">
        <title>Complete Genome Sequence of Mesorhizobium ciceri Strain R30, a Rhizobium Used as a Commercial Inoculant for Chickpea in Argentina.</title>
        <authorList>
            <person name="Foresto E."/>
            <person name="Revale S."/>
            <person name="Primo E."/>
            <person name="Nievas F."/>
            <person name="Carezzano E."/>
            <person name="Puente M."/>
            <person name="Alzari P."/>
            <person name="Mart M."/>
            <person name="Ben-Assaya M."/>
            <person name="Mornico D."/>
            <person name="Santoro M."/>
            <person name="Mart F."/>
            <person name="Giordano W."/>
            <person name="Bogino P."/>
        </authorList>
    </citation>
    <scope>NUCLEOTIDE SEQUENCE [LARGE SCALE GENOMIC DNA]</scope>
    <source>
        <strain evidence="6 7">R30</strain>
    </source>
</reference>
<dbReference type="Proteomes" id="UP001060070">
    <property type="component" value="Chromosome"/>
</dbReference>
<feature type="compositionally biased region" description="Low complexity" evidence="2">
    <location>
        <begin position="48"/>
        <end position="59"/>
    </location>
</feature>
<protein>
    <submittedName>
        <fullName evidence="6">HlyD family secretion protein</fullName>
    </submittedName>
</protein>
<dbReference type="RefSeq" id="WP_024502097.1">
    <property type="nucleotide sequence ID" value="NZ_CP088147.1"/>
</dbReference>
<evidence type="ECO:0000256" key="1">
    <source>
        <dbReference type="ARBA" id="ARBA00004196"/>
    </source>
</evidence>
<feature type="region of interest" description="Disordered" evidence="2">
    <location>
        <begin position="1"/>
        <end position="77"/>
    </location>
</feature>
<organism evidence="6 7">
    <name type="scientific">Mesorhizobium ciceri</name>
    <dbReference type="NCBI Taxonomy" id="39645"/>
    <lineage>
        <taxon>Bacteria</taxon>
        <taxon>Pseudomonadati</taxon>
        <taxon>Pseudomonadota</taxon>
        <taxon>Alphaproteobacteria</taxon>
        <taxon>Hyphomicrobiales</taxon>
        <taxon>Phyllobacteriaceae</taxon>
        <taxon>Mesorhizobium</taxon>
    </lineage>
</organism>
<proteinExistence type="predicted"/>
<dbReference type="GO" id="GO:0030313">
    <property type="term" value="C:cell envelope"/>
    <property type="evidence" value="ECO:0007669"/>
    <property type="project" value="UniProtKB-SubCell"/>
</dbReference>
<dbReference type="EMBL" id="CP088147">
    <property type="protein sequence ID" value="UTU52471.1"/>
    <property type="molecule type" value="Genomic_DNA"/>
</dbReference>
<dbReference type="Gene3D" id="2.40.50.100">
    <property type="match status" value="1"/>
</dbReference>
<evidence type="ECO:0000259" key="4">
    <source>
        <dbReference type="Pfam" id="PF25885"/>
    </source>
</evidence>
<dbReference type="PANTHER" id="PTHR30386">
    <property type="entry name" value="MEMBRANE FUSION SUBUNIT OF EMRAB-TOLC MULTIDRUG EFFLUX PUMP"/>
    <property type="match status" value="1"/>
</dbReference>
<feature type="transmembrane region" description="Helical" evidence="3">
    <location>
        <begin position="87"/>
        <end position="104"/>
    </location>
</feature>
<feature type="domain" description="CusB-like beta-barrel" evidence="5">
    <location>
        <begin position="316"/>
        <end position="360"/>
    </location>
</feature>
<dbReference type="AlphaFoldDB" id="A0AB38TBX3"/>
<dbReference type="Pfam" id="PF25885">
    <property type="entry name" value="HH_EMRA"/>
    <property type="match status" value="1"/>
</dbReference>
<gene>
    <name evidence="6" type="ORF">LRP29_03185</name>
</gene>
<dbReference type="GeneID" id="91558607"/>
<dbReference type="GO" id="GO:0055085">
    <property type="term" value="P:transmembrane transport"/>
    <property type="evidence" value="ECO:0007669"/>
    <property type="project" value="InterPro"/>
</dbReference>
<evidence type="ECO:0000313" key="6">
    <source>
        <dbReference type="EMBL" id="UTU52471.1"/>
    </source>
</evidence>
<keyword evidence="3" id="KW-0812">Transmembrane</keyword>
<feature type="compositionally biased region" description="Basic and acidic residues" evidence="2">
    <location>
        <begin position="9"/>
        <end position="36"/>
    </location>
</feature>
<keyword evidence="7" id="KW-1185">Reference proteome</keyword>
<keyword evidence="3" id="KW-1133">Transmembrane helix</keyword>
<evidence type="ECO:0000256" key="2">
    <source>
        <dbReference type="SAM" id="MobiDB-lite"/>
    </source>
</evidence>
<dbReference type="InterPro" id="IPR058792">
    <property type="entry name" value="Beta-barrel_RND_2"/>
</dbReference>
<dbReference type="SUPFAM" id="SSF111369">
    <property type="entry name" value="HlyD-like secretion proteins"/>
    <property type="match status" value="1"/>
</dbReference>
<dbReference type="InterPro" id="IPR058633">
    <property type="entry name" value="EmrA/FarA_HH"/>
</dbReference>
<accession>A0AB38TBX3</accession>
<keyword evidence="3" id="KW-0472">Membrane</keyword>
<evidence type="ECO:0000256" key="3">
    <source>
        <dbReference type="SAM" id="Phobius"/>
    </source>
</evidence>